<gene>
    <name evidence="15" type="ORF">CAUJ_LOCUS14750</name>
</gene>
<dbReference type="OrthoDB" id="409725at2759"/>
<comment type="caution">
    <text evidence="15">The sequence shown here is derived from an EMBL/GenBank/DDBJ whole genome shotgun (WGS) entry which is preliminary data.</text>
</comment>
<proteinExistence type="inferred from homology"/>
<dbReference type="InterPro" id="IPR047664">
    <property type="entry name" value="SWEET"/>
</dbReference>
<evidence type="ECO:0000256" key="13">
    <source>
        <dbReference type="RuleBase" id="RU910715"/>
    </source>
</evidence>
<evidence type="ECO:0000256" key="14">
    <source>
        <dbReference type="SAM" id="MobiDB-lite"/>
    </source>
</evidence>
<reference evidence="15" key="1">
    <citation type="submission" date="2020-10" db="EMBL/GenBank/DDBJ databases">
        <authorList>
            <person name="Kikuchi T."/>
        </authorList>
    </citation>
    <scope>NUCLEOTIDE SEQUENCE</scope>
    <source>
        <strain evidence="15">NKZ352</strain>
    </source>
</reference>
<evidence type="ECO:0000256" key="3">
    <source>
        <dbReference type="ARBA" id="ARBA00007809"/>
    </source>
</evidence>
<keyword evidence="8" id="KW-0677">Repeat</keyword>
<feature type="transmembrane region" description="Helical" evidence="13">
    <location>
        <begin position="44"/>
        <end position="62"/>
    </location>
</feature>
<feature type="transmembrane region" description="Helical" evidence="13">
    <location>
        <begin position="122"/>
        <end position="146"/>
    </location>
</feature>
<evidence type="ECO:0000256" key="9">
    <source>
        <dbReference type="ARBA" id="ARBA00022989"/>
    </source>
</evidence>
<evidence type="ECO:0000256" key="1">
    <source>
        <dbReference type="ARBA" id="ARBA00004651"/>
    </source>
</evidence>
<dbReference type="FunFam" id="1.20.1280.290:FF:000010">
    <property type="entry name" value="Sugar transporter SWEET"/>
    <property type="match status" value="1"/>
</dbReference>
<keyword evidence="7 13" id="KW-0812">Transmembrane</keyword>
<keyword evidence="10" id="KW-0333">Golgi apparatus</keyword>
<dbReference type="EMBL" id="CAJGYM010000140">
    <property type="protein sequence ID" value="CAD6198845.1"/>
    <property type="molecule type" value="Genomic_DNA"/>
</dbReference>
<dbReference type="GO" id="GO:0051119">
    <property type="term" value="F:sugar transmembrane transporter activity"/>
    <property type="evidence" value="ECO:0007669"/>
    <property type="project" value="InterPro"/>
</dbReference>
<feature type="region of interest" description="Disordered" evidence="14">
    <location>
        <begin position="227"/>
        <end position="307"/>
    </location>
</feature>
<feature type="transmembrane region" description="Helical" evidence="13">
    <location>
        <begin position="12"/>
        <end position="32"/>
    </location>
</feature>
<evidence type="ECO:0000256" key="10">
    <source>
        <dbReference type="ARBA" id="ARBA00023034"/>
    </source>
</evidence>
<feature type="transmembrane region" description="Helical" evidence="13">
    <location>
        <begin position="183"/>
        <end position="204"/>
    </location>
</feature>
<sequence>MDLQIVLQYLSYSAIVTTIALFFCGIPICLTIKRRLSTKDISGVPFLMGLLGASFWLRYGLLKGDNTMITVNVVGASFFLIYCLFYLYFAKPKTAFAIKLSAVILSIAAMVIWIAYRPDLDYLGILCMTFNIINFGAPLAGLGVVLKQRNCSTLPLPLCIANFLVSSQWFLYGNLVHDPYIMAPNGIGMALAIIQLLLFIVFPMKEGDRSPLERLAAWFTGRQFDDLEKGSKDEKPSGSPSNYHPTSIKKDKAVEASVVIPPPPQFTNSTETHQDESRADSFGASSNPPSYRSRAGSVHDPVKVLDV</sequence>
<keyword evidence="9 13" id="KW-1133">Transmembrane helix</keyword>
<evidence type="ECO:0000256" key="11">
    <source>
        <dbReference type="ARBA" id="ARBA00023136"/>
    </source>
</evidence>
<evidence type="ECO:0000256" key="12">
    <source>
        <dbReference type="ARBA" id="ARBA00055578"/>
    </source>
</evidence>
<evidence type="ECO:0000313" key="15">
    <source>
        <dbReference type="EMBL" id="CAD6198845.1"/>
    </source>
</evidence>
<comment type="function">
    <text evidence="12">Mediates both low-affinity uptake and efflux of sugar across the membrane.</text>
</comment>
<keyword evidence="16" id="KW-1185">Reference proteome</keyword>
<evidence type="ECO:0000256" key="7">
    <source>
        <dbReference type="ARBA" id="ARBA00022692"/>
    </source>
</evidence>
<keyword evidence="11 13" id="KW-0472">Membrane</keyword>
<feature type="compositionally biased region" description="Basic and acidic residues" evidence="14">
    <location>
        <begin position="227"/>
        <end position="236"/>
    </location>
</feature>
<evidence type="ECO:0000256" key="6">
    <source>
        <dbReference type="ARBA" id="ARBA00022597"/>
    </source>
</evidence>
<comment type="subcellular location">
    <subcellularLocation>
        <location evidence="1 13">Cell membrane</location>
        <topology evidence="1 13">Multi-pass membrane protein</topology>
    </subcellularLocation>
    <subcellularLocation>
        <location evidence="2">Golgi apparatus membrane</location>
        <topology evidence="2">Multi-pass membrane protein</topology>
    </subcellularLocation>
</comment>
<comment type="similarity">
    <text evidence="3 13">Belongs to the SWEET sugar transporter family.</text>
</comment>
<feature type="transmembrane region" description="Helical" evidence="13">
    <location>
        <begin position="96"/>
        <end position="116"/>
    </location>
</feature>
<dbReference type="FunFam" id="1.20.1280.290:FF:000004">
    <property type="entry name" value="Sugar transporter SWEET"/>
    <property type="match status" value="1"/>
</dbReference>
<keyword evidence="6 13" id="KW-0762">Sugar transport</keyword>
<comment type="function">
    <text evidence="13">Mediates sugar transport across membranes.</text>
</comment>
<accession>A0A8S1HWZ0</accession>
<dbReference type="GO" id="GO:0000139">
    <property type="term" value="C:Golgi membrane"/>
    <property type="evidence" value="ECO:0007669"/>
    <property type="project" value="UniProtKB-SubCell"/>
</dbReference>
<dbReference type="AlphaFoldDB" id="A0A8S1HWZ0"/>
<name>A0A8S1HWZ0_9PELO</name>
<dbReference type="Pfam" id="PF03083">
    <property type="entry name" value="MtN3_slv"/>
    <property type="match status" value="2"/>
</dbReference>
<dbReference type="PANTHER" id="PTHR10791">
    <property type="entry name" value="RAG1-ACTIVATING PROTEIN 1"/>
    <property type="match status" value="1"/>
</dbReference>
<dbReference type="Proteomes" id="UP000835052">
    <property type="component" value="Unassembled WGS sequence"/>
</dbReference>
<evidence type="ECO:0000256" key="2">
    <source>
        <dbReference type="ARBA" id="ARBA00004653"/>
    </source>
</evidence>
<dbReference type="PANTHER" id="PTHR10791:SF43">
    <property type="entry name" value="SUGAR TRANSPORTER SWEET-RELATED"/>
    <property type="match status" value="1"/>
</dbReference>
<protein>
    <recommendedName>
        <fullName evidence="13">Sugar transporter SWEET</fullName>
    </recommendedName>
</protein>
<dbReference type="GO" id="GO:0005886">
    <property type="term" value="C:plasma membrane"/>
    <property type="evidence" value="ECO:0007669"/>
    <property type="project" value="UniProtKB-SubCell"/>
</dbReference>
<dbReference type="Gene3D" id="1.20.1280.290">
    <property type="match status" value="2"/>
</dbReference>
<feature type="transmembrane region" description="Helical" evidence="13">
    <location>
        <begin position="68"/>
        <end position="89"/>
    </location>
</feature>
<keyword evidence="5" id="KW-1003">Cell membrane</keyword>
<evidence type="ECO:0000256" key="4">
    <source>
        <dbReference type="ARBA" id="ARBA00022448"/>
    </source>
</evidence>
<organism evidence="15 16">
    <name type="scientific">Caenorhabditis auriculariae</name>
    <dbReference type="NCBI Taxonomy" id="2777116"/>
    <lineage>
        <taxon>Eukaryota</taxon>
        <taxon>Metazoa</taxon>
        <taxon>Ecdysozoa</taxon>
        <taxon>Nematoda</taxon>
        <taxon>Chromadorea</taxon>
        <taxon>Rhabditida</taxon>
        <taxon>Rhabditina</taxon>
        <taxon>Rhabditomorpha</taxon>
        <taxon>Rhabditoidea</taxon>
        <taxon>Rhabditidae</taxon>
        <taxon>Peloderinae</taxon>
        <taxon>Caenorhabditis</taxon>
    </lineage>
</organism>
<evidence type="ECO:0000313" key="16">
    <source>
        <dbReference type="Proteomes" id="UP000835052"/>
    </source>
</evidence>
<dbReference type="InterPro" id="IPR004316">
    <property type="entry name" value="SWEET_rpt"/>
</dbReference>
<keyword evidence="4 13" id="KW-0813">Transport</keyword>
<evidence type="ECO:0000256" key="5">
    <source>
        <dbReference type="ARBA" id="ARBA00022475"/>
    </source>
</evidence>
<feature type="transmembrane region" description="Helical" evidence="13">
    <location>
        <begin position="153"/>
        <end position="171"/>
    </location>
</feature>
<evidence type="ECO:0000256" key="8">
    <source>
        <dbReference type="ARBA" id="ARBA00022737"/>
    </source>
</evidence>